<evidence type="ECO:0000313" key="2">
    <source>
        <dbReference type="Proteomes" id="UP000055019"/>
    </source>
</evidence>
<dbReference type="EMBL" id="FCOM02000065">
    <property type="protein sequence ID" value="SAL85862.1"/>
    <property type="molecule type" value="Genomic_DNA"/>
</dbReference>
<dbReference type="AlphaFoldDB" id="A0A158KXK1"/>
<keyword evidence="2" id="KW-1185">Reference proteome</keyword>
<comment type="caution">
    <text evidence="1">The sequence shown here is derived from an EMBL/GenBank/DDBJ whole genome shotgun (WGS) entry which is preliminary data.</text>
</comment>
<protein>
    <submittedName>
        <fullName evidence="1">Uncharacterized protein</fullName>
    </submittedName>
</protein>
<evidence type="ECO:0000313" key="1">
    <source>
        <dbReference type="EMBL" id="SAL85862.1"/>
    </source>
</evidence>
<gene>
    <name evidence="1" type="ORF">AWB74_07469</name>
</gene>
<organism evidence="1 2">
    <name type="scientific">Caballeronia arvi</name>
    <dbReference type="NCBI Taxonomy" id="1777135"/>
    <lineage>
        <taxon>Bacteria</taxon>
        <taxon>Pseudomonadati</taxon>
        <taxon>Pseudomonadota</taxon>
        <taxon>Betaproteobacteria</taxon>
        <taxon>Burkholderiales</taxon>
        <taxon>Burkholderiaceae</taxon>
        <taxon>Caballeronia</taxon>
    </lineage>
</organism>
<name>A0A158KXK1_9BURK</name>
<dbReference type="Proteomes" id="UP000055019">
    <property type="component" value="Unassembled WGS sequence"/>
</dbReference>
<reference evidence="1" key="1">
    <citation type="submission" date="2016-01" db="EMBL/GenBank/DDBJ databases">
        <authorList>
            <person name="Peeters C."/>
        </authorList>
    </citation>
    <scope>NUCLEOTIDE SEQUENCE [LARGE SCALE GENOMIC DNA]</scope>
    <source>
        <strain evidence="1">LMG 29317</strain>
    </source>
</reference>
<sequence length="165" mass="18209">MSIQANGLCLNTFGWEHAKYGGLLLKVLGDYPSFHDAIVRALTIRRARRSTVNENGEPLFPGTIRELVDIDLEILHNCAGPRPEAGQPDYAVAVQLRSVRAGEIDASAMIEEAWIRDITLSKEENGLVKFDLNPNIGLDLVVTCEEVIVQSITPYERDQPAPNLA</sequence>
<proteinExistence type="predicted"/>
<accession>A0A158KXK1</accession>